<protein>
    <submittedName>
        <fullName evidence="4">DUF4232 domain-containing protein</fullName>
    </submittedName>
</protein>
<feature type="compositionally biased region" description="Pro residues" evidence="1">
    <location>
        <begin position="36"/>
        <end position="55"/>
    </location>
</feature>
<evidence type="ECO:0000259" key="3">
    <source>
        <dbReference type="Pfam" id="PF14016"/>
    </source>
</evidence>
<evidence type="ECO:0000313" key="5">
    <source>
        <dbReference type="Proteomes" id="UP001240150"/>
    </source>
</evidence>
<proteinExistence type="predicted"/>
<dbReference type="EMBL" id="CP126980">
    <property type="protein sequence ID" value="WIM94074.1"/>
    <property type="molecule type" value="Genomic_DNA"/>
</dbReference>
<dbReference type="Proteomes" id="UP001240150">
    <property type="component" value="Chromosome"/>
</dbReference>
<reference evidence="4 5" key="1">
    <citation type="submission" date="2023-06" db="EMBL/GenBank/DDBJ databases">
        <authorList>
            <person name="Yushchuk O."/>
            <person name="Binda E."/>
            <person name="Ruckert-Reed C."/>
            <person name="Fedorenko V."/>
            <person name="Kalinowski J."/>
            <person name="Marinelli F."/>
        </authorList>
    </citation>
    <scope>NUCLEOTIDE SEQUENCE [LARGE SCALE GENOMIC DNA]</scope>
    <source>
        <strain evidence="4 5">NRRL 3884</strain>
    </source>
</reference>
<evidence type="ECO:0000313" key="4">
    <source>
        <dbReference type="EMBL" id="WIM94074.1"/>
    </source>
</evidence>
<feature type="chain" id="PRO_5045741040" evidence="2">
    <location>
        <begin position="30"/>
        <end position="213"/>
    </location>
</feature>
<organism evidence="4 5">
    <name type="scientific">Actinoplanes oblitus</name>
    <dbReference type="NCBI Taxonomy" id="3040509"/>
    <lineage>
        <taxon>Bacteria</taxon>
        <taxon>Bacillati</taxon>
        <taxon>Actinomycetota</taxon>
        <taxon>Actinomycetes</taxon>
        <taxon>Micromonosporales</taxon>
        <taxon>Micromonosporaceae</taxon>
        <taxon>Actinoplanes</taxon>
    </lineage>
</organism>
<dbReference type="PROSITE" id="PS51257">
    <property type="entry name" value="PROKAR_LIPOPROTEIN"/>
    <property type="match status" value="1"/>
</dbReference>
<keyword evidence="2" id="KW-0732">Signal</keyword>
<feature type="domain" description="DUF4232" evidence="3">
    <location>
        <begin position="63"/>
        <end position="203"/>
    </location>
</feature>
<gene>
    <name evidence="4" type="ORF">ACTOB_006075</name>
</gene>
<sequence length="213" mass="22435">MIGSRILRRAVPLAAVVVLAGCARPIATADGVAPWVPTPSAVPSPSHPRPSPSRPEPSAGSSCSPEGIRLEPGGGDAAAGLRVLGVTLVNCGTETYRLNGYPAVRVLDEDRKALDIRTLDGVTEIVGPNTPWDGPPKPVTLRPGQRAGFTVAWRNTYDDIRQPPANGRFLRIEPLAGRPARIVEPESVIDLGSTGRLAVSPWQPEPVSTASPR</sequence>
<feature type="signal peptide" evidence="2">
    <location>
        <begin position="1"/>
        <end position="29"/>
    </location>
</feature>
<evidence type="ECO:0000256" key="2">
    <source>
        <dbReference type="SAM" id="SignalP"/>
    </source>
</evidence>
<dbReference type="Pfam" id="PF14016">
    <property type="entry name" value="DUF4232"/>
    <property type="match status" value="1"/>
</dbReference>
<feature type="region of interest" description="Disordered" evidence="1">
    <location>
        <begin position="33"/>
        <end position="74"/>
    </location>
</feature>
<dbReference type="InterPro" id="IPR025326">
    <property type="entry name" value="DUF4232"/>
</dbReference>
<keyword evidence="5" id="KW-1185">Reference proteome</keyword>
<accession>A0ABY8W879</accession>
<evidence type="ECO:0000256" key="1">
    <source>
        <dbReference type="SAM" id="MobiDB-lite"/>
    </source>
</evidence>
<name>A0ABY8W879_9ACTN</name>
<dbReference type="RefSeq" id="WP_284915277.1">
    <property type="nucleotide sequence ID" value="NZ_CP126980.1"/>
</dbReference>